<evidence type="ECO:0000313" key="2">
    <source>
        <dbReference type="Proteomes" id="UP000005384"/>
    </source>
</evidence>
<name>G5IA28_9FIRM</name>
<keyword evidence="2" id="KW-1185">Reference proteome</keyword>
<dbReference type="Proteomes" id="UP000005384">
    <property type="component" value="Unassembled WGS sequence"/>
</dbReference>
<sequence>MKKQIAAIAIGMAMVTGMLSGCSGSDQGQTTKAAETTAKAAADTSKAEGTDTADTEAAGVDAYSVGGNLTLGTASSTGTFYYVGAAIGNAVSNAGKLNVLVQSTNGSNENVAMCQTGDIDIGMGNCDSLYAAHNGEMSYKDAGAQDILEVASLYNSQLHVFVNEKSGITDISQLKGKKVCVGSQGTSYLFINEALMAAYGISIDDIEPFYMDYAESAQALADGDIDAAFQTGGYPIAGIQQSAATTSFRMLPVDDALMDNIIKEYPFIIKTTIPAGIYENQANTEEVETLGYQTCLFASSKADEDQIYAFVKLMMETLDTYKDTNDATRQISKETIATPYIPFHPGAERYYREAGILK</sequence>
<dbReference type="PANTHER" id="PTHR42941">
    <property type="entry name" value="SLL1037 PROTEIN"/>
    <property type="match status" value="1"/>
</dbReference>
<gene>
    <name evidence="1" type="ORF">HMPREF9473_00368</name>
</gene>
<dbReference type="PROSITE" id="PS51257">
    <property type="entry name" value="PROKAR_LIPOPROTEIN"/>
    <property type="match status" value="1"/>
</dbReference>
<dbReference type="PANTHER" id="PTHR42941:SF1">
    <property type="entry name" value="SLL1037 PROTEIN"/>
    <property type="match status" value="1"/>
</dbReference>
<proteinExistence type="predicted"/>
<reference evidence="1 2" key="1">
    <citation type="submission" date="2011-08" db="EMBL/GenBank/DDBJ databases">
        <title>The Genome Sequence of Clostridium hathewayi WAL-18680.</title>
        <authorList>
            <consortium name="The Broad Institute Genome Sequencing Platform"/>
            <person name="Earl A."/>
            <person name="Ward D."/>
            <person name="Feldgarden M."/>
            <person name="Gevers D."/>
            <person name="Finegold S.M."/>
            <person name="Summanen P.H."/>
            <person name="Molitoris D.R."/>
            <person name="Song M."/>
            <person name="Daigneault M."/>
            <person name="Allen-Vercoe E."/>
            <person name="Young S.K."/>
            <person name="Zeng Q."/>
            <person name="Gargeya S."/>
            <person name="Fitzgerald M."/>
            <person name="Haas B."/>
            <person name="Abouelleil A."/>
            <person name="Alvarado L."/>
            <person name="Arachchi H.M."/>
            <person name="Berlin A."/>
            <person name="Brown A."/>
            <person name="Chapman S.B."/>
            <person name="Chen Z."/>
            <person name="Dunbar C."/>
            <person name="Freedman E."/>
            <person name="Gearin G."/>
            <person name="Gellesch M."/>
            <person name="Goldberg J."/>
            <person name="Griggs A."/>
            <person name="Gujja S."/>
            <person name="Heiman D."/>
            <person name="Howarth C."/>
            <person name="Larson L."/>
            <person name="Lui A."/>
            <person name="MacDonald P.J.P."/>
            <person name="Montmayeur A."/>
            <person name="Murphy C."/>
            <person name="Neiman D."/>
            <person name="Pearson M."/>
            <person name="Priest M."/>
            <person name="Roberts A."/>
            <person name="Saif S."/>
            <person name="Shea T."/>
            <person name="Shenoy N."/>
            <person name="Sisk P."/>
            <person name="Stolte C."/>
            <person name="Sykes S."/>
            <person name="Wortman J."/>
            <person name="Nusbaum C."/>
            <person name="Birren B."/>
        </authorList>
    </citation>
    <scope>NUCLEOTIDE SEQUENCE [LARGE SCALE GENOMIC DNA]</scope>
    <source>
        <strain evidence="1 2">WAL-18680</strain>
    </source>
</reference>
<dbReference type="EMBL" id="ADLN01000001">
    <property type="protein sequence ID" value="EHI61917.1"/>
    <property type="molecule type" value="Genomic_DNA"/>
</dbReference>
<dbReference type="Pfam" id="PF16868">
    <property type="entry name" value="NMT1_3"/>
    <property type="match status" value="1"/>
</dbReference>
<organism evidence="1 2">
    <name type="scientific">Hungatella hathewayi WAL-18680</name>
    <dbReference type="NCBI Taxonomy" id="742737"/>
    <lineage>
        <taxon>Bacteria</taxon>
        <taxon>Bacillati</taxon>
        <taxon>Bacillota</taxon>
        <taxon>Clostridia</taxon>
        <taxon>Lachnospirales</taxon>
        <taxon>Lachnospiraceae</taxon>
        <taxon>Hungatella</taxon>
    </lineage>
</organism>
<evidence type="ECO:0008006" key="3">
    <source>
        <dbReference type="Google" id="ProtNLM"/>
    </source>
</evidence>
<dbReference type="HOGENOM" id="CLU_033215_0_1_9"/>
<protein>
    <recommendedName>
        <fullName evidence="3">TAXI family TRAP transporter solute receptor</fullName>
    </recommendedName>
</protein>
<dbReference type="Gene3D" id="3.40.190.10">
    <property type="entry name" value="Periplasmic binding protein-like II"/>
    <property type="match status" value="2"/>
</dbReference>
<dbReference type="InterPro" id="IPR011852">
    <property type="entry name" value="TRAP_TAXI"/>
</dbReference>
<dbReference type="AlphaFoldDB" id="G5IA28"/>
<dbReference type="NCBIfam" id="TIGR02122">
    <property type="entry name" value="TRAP_TAXI"/>
    <property type="match status" value="1"/>
</dbReference>
<comment type="caution">
    <text evidence="1">The sequence shown here is derived from an EMBL/GenBank/DDBJ whole genome shotgun (WGS) entry which is preliminary data.</text>
</comment>
<evidence type="ECO:0000313" key="1">
    <source>
        <dbReference type="EMBL" id="EHI61917.1"/>
    </source>
</evidence>
<dbReference type="SUPFAM" id="SSF53850">
    <property type="entry name" value="Periplasmic binding protein-like II"/>
    <property type="match status" value="1"/>
</dbReference>
<dbReference type="RefSeq" id="WP_006778350.1">
    <property type="nucleotide sequence ID" value="NZ_CP040506.1"/>
</dbReference>
<dbReference type="CDD" id="cd13520">
    <property type="entry name" value="PBP2_TAXI_TRAP"/>
    <property type="match status" value="1"/>
</dbReference>
<dbReference type="PATRIC" id="fig|742737.3.peg.366"/>
<accession>G5IA28</accession>